<dbReference type="AlphaFoldDB" id="A0AAD6IUY0"/>
<evidence type="ECO:0000259" key="2">
    <source>
        <dbReference type="Pfam" id="PF02230"/>
    </source>
</evidence>
<evidence type="ECO:0000313" key="3">
    <source>
        <dbReference type="EMBL" id="KAJ6259109.1"/>
    </source>
</evidence>
<name>A0AAD6IUY0_DREDA</name>
<keyword evidence="4" id="KW-1185">Reference proteome</keyword>
<reference evidence="3" key="1">
    <citation type="submission" date="2023-01" db="EMBL/GenBank/DDBJ databases">
        <title>The chitinases involved in constricting ring structure development in the nematode-trapping fungus Drechslerella dactyloides.</title>
        <authorList>
            <person name="Wang R."/>
            <person name="Zhang L."/>
            <person name="Tang P."/>
            <person name="Li S."/>
            <person name="Liang L."/>
        </authorList>
    </citation>
    <scope>NUCLEOTIDE SEQUENCE</scope>
    <source>
        <strain evidence="3">YMF1.00031</strain>
    </source>
</reference>
<evidence type="ECO:0000256" key="1">
    <source>
        <dbReference type="ARBA" id="ARBA00006499"/>
    </source>
</evidence>
<protein>
    <recommendedName>
        <fullName evidence="2">Phospholipase/carboxylesterase/thioesterase domain-containing protein</fullName>
    </recommendedName>
</protein>
<comment type="similarity">
    <text evidence="1">Belongs to the AB hydrolase superfamily. AB hydrolase 2 family.</text>
</comment>
<comment type="caution">
    <text evidence="3">The sequence shown here is derived from an EMBL/GenBank/DDBJ whole genome shotgun (WGS) entry which is preliminary data.</text>
</comment>
<dbReference type="Proteomes" id="UP001221413">
    <property type="component" value="Unassembled WGS sequence"/>
</dbReference>
<dbReference type="EMBL" id="JAQGDS010000007">
    <property type="protein sequence ID" value="KAJ6259109.1"/>
    <property type="molecule type" value="Genomic_DNA"/>
</dbReference>
<dbReference type="GO" id="GO:0005737">
    <property type="term" value="C:cytoplasm"/>
    <property type="evidence" value="ECO:0007669"/>
    <property type="project" value="TreeGrafter"/>
</dbReference>
<organism evidence="3 4">
    <name type="scientific">Drechslerella dactyloides</name>
    <name type="common">Nematode-trapping fungus</name>
    <name type="synonym">Arthrobotrys dactyloides</name>
    <dbReference type="NCBI Taxonomy" id="74499"/>
    <lineage>
        <taxon>Eukaryota</taxon>
        <taxon>Fungi</taxon>
        <taxon>Dikarya</taxon>
        <taxon>Ascomycota</taxon>
        <taxon>Pezizomycotina</taxon>
        <taxon>Orbiliomycetes</taxon>
        <taxon>Orbiliales</taxon>
        <taxon>Orbiliaceae</taxon>
        <taxon>Drechslerella</taxon>
    </lineage>
</organism>
<dbReference type="InterPro" id="IPR050565">
    <property type="entry name" value="LYPA1-2/EST-like"/>
</dbReference>
<dbReference type="Gene3D" id="3.40.50.1820">
    <property type="entry name" value="alpha/beta hydrolase"/>
    <property type="match status" value="1"/>
</dbReference>
<proteinExistence type="inferred from homology"/>
<dbReference type="InterPro" id="IPR003140">
    <property type="entry name" value="PLipase/COase/thioEstase"/>
</dbReference>
<dbReference type="Pfam" id="PF02230">
    <property type="entry name" value="Abhydrolase_2"/>
    <property type="match status" value="1"/>
</dbReference>
<dbReference type="InterPro" id="IPR029058">
    <property type="entry name" value="AB_hydrolase_fold"/>
</dbReference>
<dbReference type="PANTHER" id="PTHR10655:SF63">
    <property type="entry name" value="PHOSPHOLIPASE_CARBOXYLESTERASE_THIOESTERASE DOMAIN-CONTAINING PROTEIN"/>
    <property type="match status" value="1"/>
</dbReference>
<gene>
    <name evidence="3" type="ORF">Dda_6006</name>
</gene>
<dbReference type="GO" id="GO:0052689">
    <property type="term" value="F:carboxylic ester hydrolase activity"/>
    <property type="evidence" value="ECO:0007669"/>
    <property type="project" value="TreeGrafter"/>
</dbReference>
<dbReference type="PANTHER" id="PTHR10655">
    <property type="entry name" value="LYSOPHOSPHOLIPASE-RELATED"/>
    <property type="match status" value="1"/>
</dbReference>
<feature type="domain" description="Phospholipase/carboxylesterase/thioesterase" evidence="2">
    <location>
        <begin position="9"/>
        <end position="171"/>
    </location>
</feature>
<dbReference type="SUPFAM" id="SSF53474">
    <property type="entry name" value="alpha/beta-Hydrolases"/>
    <property type="match status" value="1"/>
</dbReference>
<dbReference type="GO" id="GO:0008474">
    <property type="term" value="F:palmitoyl-(protein) hydrolase activity"/>
    <property type="evidence" value="ECO:0007669"/>
    <property type="project" value="TreeGrafter"/>
</dbReference>
<accession>A0AAD6IUY0</accession>
<evidence type="ECO:0000313" key="4">
    <source>
        <dbReference type="Proteomes" id="UP001221413"/>
    </source>
</evidence>
<sequence length="285" mass="31868">MDTTVYPAPHVVESTAPHTHTVIFLHGSSSCGKDFADSLGQVELTKFPLLNIFSRFPTFRWVFPSCKRIYSTQFRDKLNQWFDVYSLEDPSEKEHLQRPGLRESVAHLRPLLHDELVKVGGRATRMILAGYDQGAALALLLLLLQEPSNSFRGFIGYGGWMPFRGVLKDMTELTAAQEWLQNRLNSAPRVSAYISDPNAIYYDTHPTKVLLGHGQDDAVVDVSLAEEVKTILQGMKYEITTLRYVGAGGSGHWFKEPEALDEMATFIQAITHAYSPGVSLPESPL</sequence>